<dbReference type="PIRSF" id="PIRSF036466">
    <property type="entry name" value="UCP036466"/>
    <property type="match status" value="1"/>
</dbReference>
<keyword evidence="3 5" id="KW-1133">Transmembrane helix</keyword>
<evidence type="ECO:0000256" key="5">
    <source>
        <dbReference type="HAMAP-Rule" id="MF_01361"/>
    </source>
</evidence>
<feature type="transmembrane region" description="Helical" evidence="5">
    <location>
        <begin position="33"/>
        <end position="51"/>
    </location>
</feature>
<sequence>MLYYALVFFVVALVAAIFGFGGIAAGAVEIAKILFFIFLVVALVTFVMGLVRRR</sequence>
<gene>
    <name evidence="6" type="ORF">EV147_3019</name>
</gene>
<keyword evidence="4 5" id="KW-0472">Membrane</keyword>
<comment type="caution">
    <text evidence="6">The sequence shown here is derived from an EMBL/GenBank/DDBJ whole genome shotgun (WGS) entry which is preliminary data.</text>
</comment>
<keyword evidence="1 5" id="KW-1003">Cell membrane</keyword>
<keyword evidence="7" id="KW-1185">Reference proteome</keyword>
<proteinExistence type="inferred from homology"/>
<evidence type="ECO:0000313" key="7">
    <source>
        <dbReference type="Proteomes" id="UP000291078"/>
    </source>
</evidence>
<dbReference type="HAMAP" id="MF_01361">
    <property type="entry name" value="UPF0391"/>
    <property type="match status" value="1"/>
</dbReference>
<reference evidence="6 7" key="1">
    <citation type="journal article" date="2015" name="Stand. Genomic Sci.">
        <title>Genomic Encyclopedia of Bacterial and Archaeal Type Strains, Phase III: the genomes of soil and plant-associated and newly described type strains.</title>
        <authorList>
            <person name="Whitman W.B."/>
            <person name="Woyke T."/>
            <person name="Klenk H.P."/>
            <person name="Zhou Y."/>
            <person name="Lilburn T.G."/>
            <person name="Beck B.J."/>
            <person name="De Vos P."/>
            <person name="Vandamme P."/>
            <person name="Eisen J.A."/>
            <person name="Garrity G."/>
            <person name="Hugenholtz P."/>
            <person name="Kyrpides N.C."/>
        </authorList>
    </citation>
    <scope>NUCLEOTIDE SEQUENCE [LARGE SCALE GENOMIC DNA]</scope>
    <source>
        <strain evidence="6 7">ASC-9842</strain>
    </source>
</reference>
<comment type="similarity">
    <text evidence="5">Belongs to the UPF0391 family.</text>
</comment>
<dbReference type="EMBL" id="SGXM01000003">
    <property type="protein sequence ID" value="RZT38550.1"/>
    <property type="molecule type" value="Genomic_DNA"/>
</dbReference>
<evidence type="ECO:0000256" key="4">
    <source>
        <dbReference type="ARBA" id="ARBA00023136"/>
    </source>
</evidence>
<organism evidence="6 7">
    <name type="scientific">Cupriavidus agavae</name>
    <dbReference type="NCBI Taxonomy" id="1001822"/>
    <lineage>
        <taxon>Bacteria</taxon>
        <taxon>Pseudomonadati</taxon>
        <taxon>Pseudomonadota</taxon>
        <taxon>Betaproteobacteria</taxon>
        <taxon>Burkholderiales</taxon>
        <taxon>Burkholderiaceae</taxon>
        <taxon>Cupriavidus</taxon>
    </lineage>
</organism>
<dbReference type="NCBIfam" id="NF010226">
    <property type="entry name" value="PRK13682.1-1"/>
    <property type="match status" value="1"/>
</dbReference>
<dbReference type="AlphaFoldDB" id="A0A4Q7RZQ7"/>
<evidence type="ECO:0000256" key="1">
    <source>
        <dbReference type="ARBA" id="ARBA00022475"/>
    </source>
</evidence>
<dbReference type="Proteomes" id="UP000291078">
    <property type="component" value="Unassembled WGS sequence"/>
</dbReference>
<keyword evidence="2 5" id="KW-0812">Transmembrane</keyword>
<evidence type="ECO:0000256" key="3">
    <source>
        <dbReference type="ARBA" id="ARBA00022989"/>
    </source>
</evidence>
<feature type="transmembrane region" description="Helical" evidence="5">
    <location>
        <begin position="7"/>
        <end position="27"/>
    </location>
</feature>
<name>A0A4Q7RZQ7_9BURK</name>
<dbReference type="GO" id="GO:0005886">
    <property type="term" value="C:plasma membrane"/>
    <property type="evidence" value="ECO:0007669"/>
    <property type="project" value="UniProtKB-UniRule"/>
</dbReference>
<evidence type="ECO:0000256" key="2">
    <source>
        <dbReference type="ARBA" id="ARBA00022692"/>
    </source>
</evidence>
<dbReference type="InterPro" id="IPR009760">
    <property type="entry name" value="DUF1328"/>
</dbReference>
<evidence type="ECO:0000313" key="6">
    <source>
        <dbReference type="EMBL" id="RZT38550.1"/>
    </source>
</evidence>
<dbReference type="NCBIfam" id="NF010229">
    <property type="entry name" value="PRK13682.1-4"/>
    <property type="match status" value="1"/>
</dbReference>
<accession>A0A4Q7RZQ7</accession>
<protein>
    <recommendedName>
        <fullName evidence="5">UPF0391 membrane protein EV147_3019</fullName>
    </recommendedName>
</protein>
<dbReference type="Pfam" id="PF07043">
    <property type="entry name" value="DUF1328"/>
    <property type="match status" value="1"/>
</dbReference>
<comment type="caution">
    <text evidence="5">Lacks conserved residue(s) required for the propagation of feature annotation.</text>
</comment>
<dbReference type="RefSeq" id="WP_130391999.1">
    <property type="nucleotide sequence ID" value="NZ_SGXM01000003.1"/>
</dbReference>